<dbReference type="RefSeq" id="WP_039636393.1">
    <property type="nucleotide sequence ID" value="NZ_AYSO01000020.1"/>
</dbReference>
<evidence type="ECO:0000256" key="4">
    <source>
        <dbReference type="ARBA" id="ARBA00022801"/>
    </source>
</evidence>
<dbReference type="PANTHER" id="PTHR11070:SF48">
    <property type="entry name" value="ATP-DEPENDENT HELICASE_NUCLEASE SUBUNIT A"/>
    <property type="match status" value="1"/>
</dbReference>
<dbReference type="InterPro" id="IPR014016">
    <property type="entry name" value="UvrD-like_ATP-bd"/>
</dbReference>
<evidence type="ECO:0000256" key="11">
    <source>
        <dbReference type="ARBA" id="ARBA00034617"/>
    </source>
</evidence>
<accession>A0A0C1TZ04</accession>
<comment type="catalytic activity">
    <reaction evidence="11 13">
        <text>Couples ATP hydrolysis with the unwinding of duplex DNA by translocating in the 3'-5' direction.</text>
        <dbReference type="EC" id="5.6.2.4"/>
    </reaction>
</comment>
<dbReference type="PROSITE" id="PS51217">
    <property type="entry name" value="UVRD_HELICASE_CTER"/>
    <property type="match status" value="1"/>
</dbReference>
<dbReference type="EMBL" id="AYSO01000020">
    <property type="protein sequence ID" value="KIE44473.1"/>
    <property type="molecule type" value="Genomic_DNA"/>
</dbReference>
<dbReference type="InterPro" id="IPR011604">
    <property type="entry name" value="PDDEXK-like_dom_sf"/>
</dbReference>
<feature type="domain" description="UvrD-like helicase ATP-binding" evidence="16">
    <location>
        <begin position="9"/>
        <end position="480"/>
    </location>
</feature>
<dbReference type="InterPro" id="IPR014152">
    <property type="entry name" value="AddA"/>
</dbReference>
<dbReference type="GO" id="GO:0016887">
    <property type="term" value="F:ATP hydrolysis activity"/>
    <property type="evidence" value="ECO:0007669"/>
    <property type="project" value="RHEA"/>
</dbReference>
<proteinExistence type="inferred from homology"/>
<dbReference type="GO" id="GO:0005829">
    <property type="term" value="C:cytosol"/>
    <property type="evidence" value="ECO:0007669"/>
    <property type="project" value="TreeGrafter"/>
</dbReference>
<evidence type="ECO:0000256" key="13">
    <source>
        <dbReference type="HAMAP-Rule" id="MF_01451"/>
    </source>
</evidence>
<dbReference type="EC" id="5.6.2.4" evidence="13"/>
<dbReference type="Gene3D" id="3.40.50.300">
    <property type="entry name" value="P-loop containing nucleotide triphosphate hydrolases"/>
    <property type="match status" value="4"/>
</dbReference>
<dbReference type="SUPFAM" id="SSF52980">
    <property type="entry name" value="Restriction endonuclease-like"/>
    <property type="match status" value="1"/>
</dbReference>
<keyword evidence="8 13" id="KW-0238">DNA-binding</keyword>
<dbReference type="GO" id="GO:0043138">
    <property type="term" value="F:3'-5' DNA helicase activity"/>
    <property type="evidence" value="ECO:0007669"/>
    <property type="project" value="UniProtKB-UniRule"/>
</dbReference>
<evidence type="ECO:0000313" key="19">
    <source>
        <dbReference type="Proteomes" id="UP000031366"/>
    </source>
</evidence>
<keyword evidence="4 13" id="KW-0378">Hydrolase</keyword>
<dbReference type="InterPro" id="IPR014017">
    <property type="entry name" value="DNA_helicase_UvrD-like_C"/>
</dbReference>
<evidence type="ECO:0000256" key="2">
    <source>
        <dbReference type="ARBA" id="ARBA00022741"/>
    </source>
</evidence>
<keyword evidence="19" id="KW-1185">Reference proteome</keyword>
<evidence type="ECO:0000256" key="10">
    <source>
        <dbReference type="ARBA" id="ARBA00023235"/>
    </source>
</evidence>
<dbReference type="SUPFAM" id="SSF52540">
    <property type="entry name" value="P-loop containing nucleoside triphosphate hydrolases"/>
    <property type="match status" value="1"/>
</dbReference>
<comment type="caution">
    <text evidence="18">The sequence shown here is derived from an EMBL/GenBank/DDBJ whole genome shotgun (WGS) entry which is preliminary data.</text>
</comment>
<dbReference type="HAMAP" id="MF_01451">
    <property type="entry name" value="AddA"/>
    <property type="match status" value="1"/>
</dbReference>
<comment type="similarity">
    <text evidence="13">Belongs to the helicase family. AddA subfamily.</text>
</comment>
<evidence type="ECO:0000256" key="14">
    <source>
        <dbReference type="PROSITE-ProRule" id="PRU00560"/>
    </source>
</evidence>
<evidence type="ECO:0000256" key="3">
    <source>
        <dbReference type="ARBA" id="ARBA00022763"/>
    </source>
</evidence>
<evidence type="ECO:0000313" key="18">
    <source>
        <dbReference type="EMBL" id="KIE44473.1"/>
    </source>
</evidence>
<reference evidence="18 19" key="1">
    <citation type="journal article" date="2015" name="Infect. Genet. Evol.">
        <title>Genomic sequences of six botulinum neurotoxin-producing strains representing three clostridial species illustrate the mobility and diversity of botulinum neurotoxin genes.</title>
        <authorList>
            <person name="Smith T.J."/>
            <person name="Hill K.K."/>
            <person name="Xie G."/>
            <person name="Foley B.T."/>
            <person name="Williamson C.H."/>
            <person name="Foster J.T."/>
            <person name="Johnson S.L."/>
            <person name="Chertkov O."/>
            <person name="Teshima H."/>
            <person name="Gibbons H.S."/>
            <person name="Johnsky L.A."/>
            <person name="Karavis M.A."/>
            <person name="Smith L.A."/>
        </authorList>
    </citation>
    <scope>NUCLEOTIDE SEQUENCE [LARGE SCALE GENOMIC DNA]</scope>
    <source>
        <strain evidence="18 19">CDC 2741</strain>
    </source>
</reference>
<dbReference type="InterPro" id="IPR038726">
    <property type="entry name" value="PDDEXK_AddAB-type"/>
</dbReference>
<dbReference type="GO" id="GO:0008408">
    <property type="term" value="F:3'-5' exonuclease activity"/>
    <property type="evidence" value="ECO:0007669"/>
    <property type="project" value="UniProtKB-UniRule"/>
</dbReference>
<keyword evidence="10 13" id="KW-0413">Isomerase</keyword>
<dbReference type="PANTHER" id="PTHR11070">
    <property type="entry name" value="UVRD / RECB / PCRA DNA HELICASE FAMILY MEMBER"/>
    <property type="match status" value="1"/>
</dbReference>
<keyword evidence="7 13" id="KW-0067">ATP-binding</keyword>
<dbReference type="InterPro" id="IPR000212">
    <property type="entry name" value="DNA_helicase_UvrD/REP"/>
</dbReference>
<dbReference type="GO" id="GO:0033202">
    <property type="term" value="C:DNA helicase complex"/>
    <property type="evidence" value="ECO:0007669"/>
    <property type="project" value="TreeGrafter"/>
</dbReference>
<evidence type="ECO:0000256" key="15">
    <source>
        <dbReference type="SAM" id="Coils"/>
    </source>
</evidence>
<feature type="domain" description="UvrD-like helicase C-terminal" evidence="17">
    <location>
        <begin position="509"/>
        <end position="806"/>
    </location>
</feature>
<dbReference type="Pfam" id="PF13361">
    <property type="entry name" value="UvrD_C"/>
    <property type="match status" value="1"/>
</dbReference>
<evidence type="ECO:0000259" key="16">
    <source>
        <dbReference type="PROSITE" id="PS51198"/>
    </source>
</evidence>
<dbReference type="STRING" id="29341.RSJ17_05345"/>
<dbReference type="Proteomes" id="UP000031366">
    <property type="component" value="Unassembled WGS sequence"/>
</dbReference>
<evidence type="ECO:0000259" key="17">
    <source>
        <dbReference type="PROSITE" id="PS51217"/>
    </source>
</evidence>
<keyword evidence="2 13" id="KW-0547">Nucleotide-binding</keyword>
<dbReference type="GO" id="GO:0003690">
    <property type="term" value="F:double-stranded DNA binding"/>
    <property type="evidence" value="ECO:0007669"/>
    <property type="project" value="UniProtKB-UniRule"/>
</dbReference>
<protein>
    <recommendedName>
        <fullName evidence="13">ATP-dependent helicase/nuclease subunit A</fullName>
        <ecNumber evidence="13">3.1.-.-</ecNumber>
        <ecNumber evidence="13">5.6.2.4</ecNumber>
    </recommendedName>
    <alternativeName>
        <fullName evidence="13">ATP-dependent helicase/nuclease AddA</fullName>
    </alternativeName>
    <alternativeName>
        <fullName evidence="13">DNA 3'-5' helicase AddA</fullName>
    </alternativeName>
</protein>
<dbReference type="OrthoDB" id="9810135at2"/>
<evidence type="ECO:0000256" key="12">
    <source>
        <dbReference type="ARBA" id="ARBA00048988"/>
    </source>
</evidence>
<comment type="subunit">
    <text evidence="13">Heterodimer of AddA and AddB/RexB.</text>
</comment>
<evidence type="ECO:0000256" key="8">
    <source>
        <dbReference type="ARBA" id="ARBA00023125"/>
    </source>
</evidence>
<feature type="binding site" evidence="14">
    <location>
        <begin position="30"/>
        <end position="37"/>
    </location>
    <ligand>
        <name>ATP</name>
        <dbReference type="ChEBI" id="CHEBI:30616"/>
    </ligand>
</feature>
<name>A0A0C1TZ04_9CLOT</name>
<feature type="coiled-coil region" evidence="15">
    <location>
        <begin position="301"/>
        <end position="361"/>
    </location>
</feature>
<dbReference type="FunFam" id="3.40.50.300:FF:001236">
    <property type="entry name" value="ATP-dependent helicase/nuclease subunit A"/>
    <property type="match status" value="1"/>
</dbReference>
<dbReference type="Pfam" id="PF12705">
    <property type="entry name" value="PDDEXK_1"/>
    <property type="match status" value="1"/>
</dbReference>
<keyword evidence="5 13" id="KW-0347">Helicase</keyword>
<keyword evidence="1 13" id="KW-0540">Nuclease</keyword>
<dbReference type="InterPro" id="IPR027417">
    <property type="entry name" value="P-loop_NTPase"/>
</dbReference>
<evidence type="ECO:0000256" key="9">
    <source>
        <dbReference type="ARBA" id="ARBA00023204"/>
    </source>
</evidence>
<dbReference type="GO" id="GO:0000724">
    <property type="term" value="P:double-strand break repair via homologous recombination"/>
    <property type="evidence" value="ECO:0007669"/>
    <property type="project" value="UniProtKB-UniRule"/>
</dbReference>
<dbReference type="PROSITE" id="PS51198">
    <property type="entry name" value="UVRD_HELICASE_ATP_BIND"/>
    <property type="match status" value="1"/>
</dbReference>
<keyword evidence="15" id="KW-0175">Coiled coil</keyword>
<comment type="function">
    <text evidence="13">The heterodimer acts as both an ATP-dependent DNA helicase and an ATP-dependent, dual-direction single-stranded exonuclease. Recognizes the chi site generating a DNA molecule suitable for the initiation of homologous recombination. The AddA nuclease domain is required for chi fragment generation; this subunit has the helicase and 3' -&gt; 5' nuclease activities.</text>
</comment>
<evidence type="ECO:0000256" key="6">
    <source>
        <dbReference type="ARBA" id="ARBA00022839"/>
    </source>
</evidence>
<dbReference type="GO" id="GO:0005524">
    <property type="term" value="F:ATP binding"/>
    <property type="evidence" value="ECO:0007669"/>
    <property type="project" value="UniProtKB-UniRule"/>
</dbReference>
<sequence length="1240" mass="143450">MSSKEETKVSWTREQLAAINTRGANLLVAAAAGSGKTAVLVERIIKMITDRDNPVDIDRLLVVTFTNAAASEMRERIGEAISKGIYKNPNSKSLQRQLTLLNKASITTIHSFCLEVIKTNFHMIDLDPSFRVADETEAILLKQEALDEVFEEMYDKDDKLFLKLVECYCNNKNDSQLFDMVLNLYNFAMSSPSPIEWLKEKADVFNVSDSFSFQDSKLGQALLKDVRIELESIVSSMNIAREIVNNTPSLLSYQENISPEYEMIRRLYESSNSFEDLKCSFENVSFSKLATIRGCKDKVEQEEVKKIRDNAKKKVNELSNTIIQASSKKSIEDLKYLYPLMDKLSELVIKMKEVYDKKKKERALIDFNDFEHFALEILTEKNDEGKIIPSKVAEELREKYEEILIDEYQDSNYVQEYILTMISRNPLGENNIFMVGDVKQSIYRFRMAKPELFLHKKNTYSEEEDADEIIIKLYKNFRSREEVINATNFIFKHIMSNNVGELEYTEEEALNLGADYKPLEDDGIVGGPVEIMLFEKNKDVEEIEEEDSEPLTNIQIEARAVGNRIKELTNIESGFKVFDKNTKNYRNVEYKDIVILLRATSEYAPVFSEELKNLGIPVYADTSEGYFNTLEIQIMISLLQIIDNPRQDVPLLAVLRSPIGGFSAENLVDIRINSPETTVYEAMSSYLNDEENLELKKKVEKFLEKLVHWRNRSLITPIDEFIWYLYMDTGYYGYVGAMPAGIQRQANLRILFQRARQYENTSYKGLFNFVNFINKLKVSSGDLGTAKTIGENENVVRIMSIHKSKGLEFPVVFLSAMGKNFNRMDSRKKVLFHHDLGFGPELVDIEKRISYSPTVKEILKSKINIESLSEEMRVLYVAFTRAKEKLILTGTCRDFDKSIENWTSVARNSEDKILEGYLLKGNSYLDWVMPCVIKHKDGELLRNYLKINEESVGLVQDNSKWNVKLMNYKDLDIEEDIAKLEAIDIKEKLKEIELKEINIHYREEIEKRLNFKYKYEASTKIPTVLTVSELKRTYNQSLNDEFVNTNYIPTIVRKPIFLEEKRGLTPAEKGIAMHSAMQRLDLNNINSKEDIISQIENMVIKEMITEEQAKSIRVEKILNFFNTSLGERVLIAHNKTKVYRETPFSIEISSTEIDESLDKKVYEKENIIVQGIIDGYFEEDGEIVLFDYKTDYVRNGDTASIVEKYKSQIDYYARALEKILGKKVKERYLYLFSIDSEVIL</sequence>
<organism evidence="18 19">
    <name type="scientific">Clostridium argentinense CDC 2741</name>
    <dbReference type="NCBI Taxonomy" id="1418104"/>
    <lineage>
        <taxon>Bacteria</taxon>
        <taxon>Bacillati</taxon>
        <taxon>Bacillota</taxon>
        <taxon>Clostridia</taxon>
        <taxon>Eubacteriales</taxon>
        <taxon>Clostridiaceae</taxon>
        <taxon>Clostridium</taxon>
    </lineage>
</organism>
<evidence type="ECO:0000256" key="7">
    <source>
        <dbReference type="ARBA" id="ARBA00022840"/>
    </source>
</evidence>
<evidence type="ECO:0000256" key="5">
    <source>
        <dbReference type="ARBA" id="ARBA00022806"/>
    </source>
</evidence>
<dbReference type="Gene3D" id="3.90.320.10">
    <property type="match status" value="1"/>
</dbReference>
<dbReference type="AlphaFoldDB" id="A0A0C1TZ04"/>
<comment type="catalytic activity">
    <reaction evidence="12 13">
        <text>ATP + H2O = ADP + phosphate + H(+)</text>
        <dbReference type="Rhea" id="RHEA:13065"/>
        <dbReference type="ChEBI" id="CHEBI:15377"/>
        <dbReference type="ChEBI" id="CHEBI:15378"/>
        <dbReference type="ChEBI" id="CHEBI:30616"/>
        <dbReference type="ChEBI" id="CHEBI:43474"/>
        <dbReference type="ChEBI" id="CHEBI:456216"/>
        <dbReference type="EC" id="5.6.2.4"/>
    </reaction>
</comment>
<dbReference type="NCBIfam" id="TIGR02785">
    <property type="entry name" value="addA_Gpos"/>
    <property type="match status" value="1"/>
</dbReference>
<evidence type="ECO:0000256" key="1">
    <source>
        <dbReference type="ARBA" id="ARBA00022722"/>
    </source>
</evidence>
<comment type="cofactor">
    <cofactor evidence="13">
        <name>Mg(2+)</name>
        <dbReference type="ChEBI" id="CHEBI:18420"/>
    </cofactor>
</comment>
<keyword evidence="9 13" id="KW-0234">DNA repair</keyword>
<dbReference type="EC" id="3.1.-.-" evidence="13"/>
<dbReference type="Pfam" id="PF00580">
    <property type="entry name" value="UvrD-helicase"/>
    <property type="match status" value="1"/>
</dbReference>
<gene>
    <name evidence="13 18" type="primary">addA</name>
    <name evidence="18" type="ORF">U732_509</name>
</gene>
<keyword evidence="3 13" id="KW-0227">DNA damage</keyword>
<dbReference type="InterPro" id="IPR011335">
    <property type="entry name" value="Restrct_endonuc-II-like"/>
</dbReference>
<keyword evidence="6 13" id="KW-0269">Exonuclease</keyword>